<feature type="signal peptide" evidence="2">
    <location>
        <begin position="1"/>
        <end position="26"/>
    </location>
</feature>
<feature type="region of interest" description="Disordered" evidence="1">
    <location>
        <begin position="25"/>
        <end position="53"/>
    </location>
</feature>
<keyword evidence="4" id="KW-1185">Reference proteome</keyword>
<accession>A0ABW1CKB7</accession>
<proteinExistence type="predicted"/>
<evidence type="ECO:0000256" key="1">
    <source>
        <dbReference type="SAM" id="MobiDB-lite"/>
    </source>
</evidence>
<dbReference type="EMBL" id="JBHSPA010000023">
    <property type="protein sequence ID" value="MFC5826048.1"/>
    <property type="molecule type" value="Genomic_DNA"/>
</dbReference>
<evidence type="ECO:0000313" key="3">
    <source>
        <dbReference type="EMBL" id="MFC5826048.1"/>
    </source>
</evidence>
<dbReference type="Proteomes" id="UP001596058">
    <property type="component" value="Unassembled WGS sequence"/>
</dbReference>
<name>A0ABW1CKB7_9ACTN</name>
<comment type="caution">
    <text evidence="3">The sequence shown here is derived from an EMBL/GenBank/DDBJ whole genome shotgun (WGS) entry which is preliminary data.</text>
</comment>
<dbReference type="PROSITE" id="PS51257">
    <property type="entry name" value="PROKAR_LIPOPROTEIN"/>
    <property type="match status" value="1"/>
</dbReference>
<protein>
    <submittedName>
        <fullName evidence="3">Uncharacterized protein</fullName>
    </submittedName>
</protein>
<organism evidence="3 4">
    <name type="scientific">Nonomuraea insulae</name>
    <dbReference type="NCBI Taxonomy" id="1616787"/>
    <lineage>
        <taxon>Bacteria</taxon>
        <taxon>Bacillati</taxon>
        <taxon>Actinomycetota</taxon>
        <taxon>Actinomycetes</taxon>
        <taxon>Streptosporangiales</taxon>
        <taxon>Streptosporangiaceae</taxon>
        <taxon>Nonomuraea</taxon>
    </lineage>
</organism>
<evidence type="ECO:0000313" key="4">
    <source>
        <dbReference type="Proteomes" id="UP001596058"/>
    </source>
</evidence>
<sequence>MKTRTLLTAGFLAASCIAVTAPAAVADPAPSPSPSPTPTTSESEAPTATPSAANAVECGKVTLTFTNPTKFDHAFDYRVDNQRAKYRPISNETIKEGPFAGKEFSRRYNPVTVAAGKTETVTVPFRARTGTHRVSYWLQVGPEQKWFLAPVTVSVKSSCRTGTKAPEFKQPRCSDKDAHIVTTATPNVRYYYQTGRRRKAALVDGDNKVRAGSSGVVIAVGSSRSAALHGKKSWSIEFEQAPSAYTCS</sequence>
<dbReference type="RefSeq" id="WP_379515556.1">
    <property type="nucleotide sequence ID" value="NZ_JBHSPA010000023.1"/>
</dbReference>
<gene>
    <name evidence="3" type="ORF">ACFPZ3_19455</name>
</gene>
<feature type="compositionally biased region" description="Low complexity" evidence="1">
    <location>
        <begin position="38"/>
        <end position="53"/>
    </location>
</feature>
<feature type="chain" id="PRO_5045614312" evidence="2">
    <location>
        <begin position="27"/>
        <end position="248"/>
    </location>
</feature>
<reference evidence="4" key="1">
    <citation type="journal article" date="2019" name="Int. J. Syst. Evol. Microbiol.">
        <title>The Global Catalogue of Microorganisms (GCM) 10K type strain sequencing project: providing services to taxonomists for standard genome sequencing and annotation.</title>
        <authorList>
            <consortium name="The Broad Institute Genomics Platform"/>
            <consortium name="The Broad Institute Genome Sequencing Center for Infectious Disease"/>
            <person name="Wu L."/>
            <person name="Ma J."/>
        </authorList>
    </citation>
    <scope>NUCLEOTIDE SEQUENCE [LARGE SCALE GENOMIC DNA]</scope>
    <source>
        <strain evidence="4">CCUG 53903</strain>
    </source>
</reference>
<keyword evidence="2" id="KW-0732">Signal</keyword>
<evidence type="ECO:0000256" key="2">
    <source>
        <dbReference type="SAM" id="SignalP"/>
    </source>
</evidence>